<dbReference type="Pfam" id="PF13340">
    <property type="entry name" value="DUF4096"/>
    <property type="match status" value="1"/>
</dbReference>
<accession>G2PB95</accession>
<dbReference type="InterPro" id="IPR025161">
    <property type="entry name" value="IS402-like_dom"/>
</dbReference>
<dbReference type="GO" id="GO:0006313">
    <property type="term" value="P:DNA transposition"/>
    <property type="evidence" value="ECO:0007669"/>
    <property type="project" value="InterPro"/>
</dbReference>
<feature type="region of interest" description="Disordered" evidence="1">
    <location>
        <begin position="225"/>
        <end position="249"/>
    </location>
</feature>
<protein>
    <submittedName>
        <fullName evidence="4">Transposase IS4 family protein</fullName>
    </submittedName>
</protein>
<dbReference type="GO" id="GO:0003677">
    <property type="term" value="F:DNA binding"/>
    <property type="evidence" value="ECO:0007669"/>
    <property type="project" value="InterPro"/>
</dbReference>
<dbReference type="Proteomes" id="UP000008703">
    <property type="component" value="Chromosome"/>
</dbReference>
<evidence type="ECO:0000313" key="5">
    <source>
        <dbReference type="Proteomes" id="UP000008703"/>
    </source>
</evidence>
<dbReference type="GO" id="GO:0004803">
    <property type="term" value="F:transposase activity"/>
    <property type="evidence" value="ECO:0007669"/>
    <property type="project" value="InterPro"/>
</dbReference>
<evidence type="ECO:0000313" key="4">
    <source>
        <dbReference type="EMBL" id="AEM80147.1"/>
    </source>
</evidence>
<feature type="domain" description="Insertion element IS402-like" evidence="3">
    <location>
        <begin position="7"/>
        <end position="79"/>
    </location>
</feature>
<dbReference type="PANTHER" id="PTHR30007:SF1">
    <property type="entry name" value="BLR1914 PROTEIN"/>
    <property type="match status" value="1"/>
</dbReference>
<name>G2PB95_STRV4</name>
<dbReference type="HOGENOM" id="CLU_055261_5_0_11"/>
<dbReference type="RefSeq" id="WP_014053671.1">
    <property type="nucleotide sequence ID" value="NC_015957.1"/>
</dbReference>
<dbReference type="AlphaFoldDB" id="G2PB95"/>
<dbReference type="NCBIfam" id="NF033580">
    <property type="entry name" value="transpos_IS5_3"/>
    <property type="match status" value="1"/>
</dbReference>
<sequence>MPRHARLTDRQWDRIRPLLPSSTGRRGRPWADHRRIVEAIVYRYRTGIPWRDLPARFGSWKTVWARHRRWAADGTWDRVLGVLLARADDDGLIDWRVAVDSTITRAHQHATNTRRPEKCRAAARGQGLDAHREPAGHAIGRSRGGLTTKIHHAVDGQGRPLAVVVTPGQAHDGQSLQLLLGDLRVPRTGAGRQRTTPTMLLGDKAYSSRAIRAALKARGITAVIPERRDQQEHRRRRGSAGGRPSKFDPVAYKNRNVVERSFALLKQWRGLATRFDKLAIVYRSAAALAAVLVWARI</sequence>
<feature type="domain" description="Transposase IS4-like" evidence="2">
    <location>
        <begin position="96"/>
        <end position="293"/>
    </location>
</feature>
<reference evidence="4" key="1">
    <citation type="submission" date="2011-08" db="EMBL/GenBank/DDBJ databases">
        <title>Complete sequence of chromosome of Streptomyces violaceusniger Tu 4113.</title>
        <authorList>
            <consortium name="US DOE Joint Genome Institute"/>
            <person name="Lucas S."/>
            <person name="Han J."/>
            <person name="Lapidus A."/>
            <person name="Cheng J.-F."/>
            <person name="Goodwin L."/>
            <person name="Pitluck S."/>
            <person name="Peters L."/>
            <person name="Ivanova N."/>
            <person name="Daligault H."/>
            <person name="Detter J.C."/>
            <person name="Han C."/>
            <person name="Tapia R."/>
            <person name="Land M."/>
            <person name="Hauser L."/>
            <person name="Kyrpides N."/>
            <person name="Ivanova N."/>
            <person name="Pagani I."/>
            <person name="Hagen A."/>
            <person name="Katz L."/>
            <person name="Fiedler H.-P."/>
            <person name="Keasling J."/>
            <person name="Fortman J."/>
            <person name="Woyke T."/>
        </authorList>
    </citation>
    <scope>NUCLEOTIDE SEQUENCE [LARGE SCALE GENOMIC DNA]</scope>
    <source>
        <strain evidence="4">Tu 4113</strain>
    </source>
</reference>
<dbReference type="InterPro" id="IPR002559">
    <property type="entry name" value="Transposase_11"/>
</dbReference>
<proteinExistence type="predicted"/>
<dbReference type="KEGG" id="svl:Strvi_0359"/>
<organism evidence="4 5">
    <name type="scientific">Streptomyces violaceusniger (strain Tu 4113)</name>
    <dbReference type="NCBI Taxonomy" id="653045"/>
    <lineage>
        <taxon>Bacteria</taxon>
        <taxon>Bacillati</taxon>
        <taxon>Actinomycetota</taxon>
        <taxon>Actinomycetes</taxon>
        <taxon>Kitasatosporales</taxon>
        <taxon>Streptomycetaceae</taxon>
        <taxon>Streptomyces</taxon>
        <taxon>Streptomyces violaceusniger group</taxon>
    </lineage>
</organism>
<gene>
    <name evidence="4" type="ORF">Strvi_0359</name>
</gene>
<evidence type="ECO:0000259" key="2">
    <source>
        <dbReference type="Pfam" id="PF01609"/>
    </source>
</evidence>
<dbReference type="Pfam" id="PF01609">
    <property type="entry name" value="DDE_Tnp_1"/>
    <property type="match status" value="1"/>
</dbReference>
<keyword evidence="5" id="KW-1185">Reference proteome</keyword>
<evidence type="ECO:0000259" key="3">
    <source>
        <dbReference type="Pfam" id="PF13340"/>
    </source>
</evidence>
<dbReference type="EMBL" id="CP002994">
    <property type="protein sequence ID" value="AEM80147.1"/>
    <property type="molecule type" value="Genomic_DNA"/>
</dbReference>
<dbReference type="eggNOG" id="COG3293">
    <property type="taxonomic scope" value="Bacteria"/>
</dbReference>
<evidence type="ECO:0000256" key="1">
    <source>
        <dbReference type="SAM" id="MobiDB-lite"/>
    </source>
</evidence>
<dbReference type="PANTHER" id="PTHR30007">
    <property type="entry name" value="PHP DOMAIN PROTEIN"/>
    <property type="match status" value="1"/>
</dbReference>